<gene>
    <name evidence="2" type="ORF">E2C01_025322</name>
</gene>
<feature type="region of interest" description="Disordered" evidence="1">
    <location>
        <begin position="1"/>
        <end position="22"/>
    </location>
</feature>
<evidence type="ECO:0000313" key="2">
    <source>
        <dbReference type="EMBL" id="MPC32020.1"/>
    </source>
</evidence>
<proteinExistence type="predicted"/>
<dbReference type="AlphaFoldDB" id="A0A5B7ECN1"/>
<dbReference type="EMBL" id="VSRR010002545">
    <property type="protein sequence ID" value="MPC32020.1"/>
    <property type="molecule type" value="Genomic_DNA"/>
</dbReference>
<protein>
    <submittedName>
        <fullName evidence="2">Uncharacterized protein</fullName>
    </submittedName>
</protein>
<evidence type="ECO:0000256" key="1">
    <source>
        <dbReference type="SAM" id="MobiDB-lite"/>
    </source>
</evidence>
<dbReference type="Proteomes" id="UP000324222">
    <property type="component" value="Unassembled WGS sequence"/>
</dbReference>
<reference evidence="2 3" key="1">
    <citation type="submission" date="2019-05" db="EMBL/GenBank/DDBJ databases">
        <title>Another draft genome of Portunus trituberculatus and its Hox gene families provides insights of decapod evolution.</title>
        <authorList>
            <person name="Jeong J.-H."/>
            <person name="Song I."/>
            <person name="Kim S."/>
            <person name="Choi T."/>
            <person name="Kim D."/>
            <person name="Ryu S."/>
            <person name="Kim W."/>
        </authorList>
    </citation>
    <scope>NUCLEOTIDE SEQUENCE [LARGE SCALE GENOMIC DNA]</scope>
    <source>
        <tissue evidence="2">Muscle</tissue>
    </source>
</reference>
<comment type="caution">
    <text evidence="2">The sequence shown here is derived from an EMBL/GenBank/DDBJ whole genome shotgun (WGS) entry which is preliminary data.</text>
</comment>
<organism evidence="2 3">
    <name type="scientific">Portunus trituberculatus</name>
    <name type="common">Swimming crab</name>
    <name type="synonym">Neptunus trituberculatus</name>
    <dbReference type="NCBI Taxonomy" id="210409"/>
    <lineage>
        <taxon>Eukaryota</taxon>
        <taxon>Metazoa</taxon>
        <taxon>Ecdysozoa</taxon>
        <taxon>Arthropoda</taxon>
        <taxon>Crustacea</taxon>
        <taxon>Multicrustacea</taxon>
        <taxon>Malacostraca</taxon>
        <taxon>Eumalacostraca</taxon>
        <taxon>Eucarida</taxon>
        <taxon>Decapoda</taxon>
        <taxon>Pleocyemata</taxon>
        <taxon>Brachyura</taxon>
        <taxon>Eubrachyura</taxon>
        <taxon>Portunoidea</taxon>
        <taxon>Portunidae</taxon>
        <taxon>Portuninae</taxon>
        <taxon>Portunus</taxon>
    </lineage>
</organism>
<evidence type="ECO:0000313" key="3">
    <source>
        <dbReference type="Proteomes" id="UP000324222"/>
    </source>
</evidence>
<name>A0A5B7ECN1_PORTR</name>
<accession>A0A5B7ECN1</accession>
<sequence>MAQVTAPIPANPLHPHVISASQTTPPPFPAPYLHRLQACTPCASSTPYLVPSSYIVLQVARHKEDMNHTRHKHTYA</sequence>
<keyword evidence="3" id="KW-1185">Reference proteome</keyword>